<dbReference type="HOGENOM" id="CLU_504892_0_0_1"/>
<dbReference type="SMART" id="SM00231">
    <property type="entry name" value="FA58C"/>
    <property type="match status" value="3"/>
</dbReference>
<evidence type="ECO:0000313" key="3">
    <source>
        <dbReference type="EMBL" id="EDO28828.1"/>
    </source>
</evidence>
<dbReference type="PROSITE" id="PS50022">
    <property type="entry name" value="FA58C_3"/>
    <property type="match status" value="4"/>
</dbReference>
<dbReference type="Gene3D" id="2.60.120.260">
    <property type="entry name" value="Galactose-binding domain-like"/>
    <property type="match status" value="4"/>
</dbReference>
<dbReference type="InterPro" id="IPR000421">
    <property type="entry name" value="FA58C"/>
</dbReference>
<evidence type="ECO:0000256" key="1">
    <source>
        <dbReference type="SAM" id="SignalP"/>
    </source>
</evidence>
<feature type="domain" description="F5/8 type C" evidence="2">
    <location>
        <begin position="359"/>
        <end position="502"/>
    </location>
</feature>
<dbReference type="AlphaFoldDB" id="A7T5D5"/>
<dbReference type="eggNOG" id="ENOG502QSUG">
    <property type="taxonomic scope" value="Eukaryota"/>
</dbReference>
<dbReference type="PANTHER" id="PTHR24543">
    <property type="entry name" value="MULTICOPPER OXIDASE-RELATED"/>
    <property type="match status" value="1"/>
</dbReference>
<evidence type="ECO:0000259" key="2">
    <source>
        <dbReference type="PROSITE" id="PS50022"/>
    </source>
</evidence>
<keyword evidence="1" id="KW-0732">Signal</keyword>
<feature type="chain" id="PRO_5002713275" description="F5/8 type C domain-containing protein" evidence="1">
    <location>
        <begin position="29"/>
        <end position="596"/>
    </location>
</feature>
<dbReference type="Proteomes" id="UP000001593">
    <property type="component" value="Unassembled WGS sequence"/>
</dbReference>
<dbReference type="InParanoid" id="A7T5D5"/>
<proteinExistence type="predicted"/>
<keyword evidence="4" id="KW-1185">Reference proteome</keyword>
<accession>A7T5D5</accession>
<dbReference type="SUPFAM" id="SSF49785">
    <property type="entry name" value="Galactose-binding domain-like"/>
    <property type="match status" value="4"/>
</dbReference>
<feature type="domain" description="F5/8 type C" evidence="2">
    <location>
        <begin position="214"/>
        <end position="354"/>
    </location>
</feature>
<dbReference type="FunFam" id="2.60.120.260:FF:000016">
    <property type="entry name" value="Contactin-associated protein-like 4 isoform 1"/>
    <property type="match status" value="3"/>
</dbReference>
<feature type="domain" description="F5/8 type C" evidence="2">
    <location>
        <begin position="545"/>
        <end position="591"/>
    </location>
</feature>
<dbReference type="PROSITE" id="PS01285">
    <property type="entry name" value="FA58C_1"/>
    <property type="match status" value="3"/>
</dbReference>
<dbReference type="InterPro" id="IPR008979">
    <property type="entry name" value="Galactose-bd-like_sf"/>
</dbReference>
<dbReference type="PhylomeDB" id="A7T5D5"/>
<feature type="domain" description="F5/8 type C" evidence="2">
    <location>
        <begin position="30"/>
        <end position="177"/>
    </location>
</feature>
<gene>
    <name evidence="3" type="ORF">NEMVEDRAFT_v1g222555</name>
</gene>
<name>A7T5D5_NEMVE</name>
<sequence length="596" mass="65635">MAVQALSFYFRVAFAILLLQTITVCAEAGCSSQAVGISDSHVIPDNRFSATTIYDSRYHPYYARLNGSPGWCRSGSSTSNYLQIDLNAVFVVCAVATQGASYGTEWVKSYQVQFSMDNQAWSTYRETAGTDKVFSGNTDGTTVVKNTLAVPTMARFIRFVPLSHNRDPTMRVEVYGTKPDETSHDRLVKMAVQALSFYFRVAFAILLLQTITVCKSSLGLMDDVIPDSAMSASSGSPSAARLYGNSSWCSTSSTVSEYLQVDLGGVRTVSGVATQGCPRENKWVKTYNLQYSGDETRWLTYDAAPSKAFSFTGNVNKNLAMINWLSHPIRARYVRIKPLTWNSAICLRADLFGDIECSCENLALGLGDNRVPSASISASSNNANAVRARLNSTSGAWCAGSGDVSPYLQVDLGSSHMICAVATQGDPSADQWVPTYWIDYSDDGANWTSYRENNTTRKFNGNYDRNSIVRQVLYQAPAARYVRVVPISETGSKCLRLELYGHRLGSAIHGIVAPTIPGTQDYKHQRLGHQKLPIETIHISKSTWEIFDGNEDHKTGRVNWFEVPIAAQFIRVHPQAVNSGNACMRIDFYGCTFGML</sequence>
<dbReference type="EMBL" id="DS471134">
    <property type="protein sequence ID" value="EDO28828.1"/>
    <property type="molecule type" value="Genomic_DNA"/>
</dbReference>
<dbReference type="Pfam" id="PF00754">
    <property type="entry name" value="F5_F8_type_C"/>
    <property type="match status" value="3"/>
</dbReference>
<feature type="signal peptide" evidence="1">
    <location>
        <begin position="1"/>
        <end position="28"/>
    </location>
</feature>
<dbReference type="CDD" id="cd00057">
    <property type="entry name" value="FA58C"/>
    <property type="match status" value="3"/>
</dbReference>
<evidence type="ECO:0000313" key="4">
    <source>
        <dbReference type="Proteomes" id="UP000001593"/>
    </source>
</evidence>
<dbReference type="PANTHER" id="PTHR24543:SF291">
    <property type="entry name" value="SMOKE ALARM, ISOFORM D"/>
    <property type="match status" value="1"/>
</dbReference>
<reference evidence="3 4" key="1">
    <citation type="journal article" date="2007" name="Science">
        <title>Sea anemone genome reveals ancestral eumetazoan gene repertoire and genomic organization.</title>
        <authorList>
            <person name="Putnam N.H."/>
            <person name="Srivastava M."/>
            <person name="Hellsten U."/>
            <person name="Dirks B."/>
            <person name="Chapman J."/>
            <person name="Salamov A."/>
            <person name="Terry A."/>
            <person name="Shapiro H."/>
            <person name="Lindquist E."/>
            <person name="Kapitonov V.V."/>
            <person name="Jurka J."/>
            <person name="Genikhovich G."/>
            <person name="Grigoriev I.V."/>
            <person name="Lucas S.M."/>
            <person name="Steele R.E."/>
            <person name="Finnerty J.R."/>
            <person name="Technau U."/>
            <person name="Martindale M.Q."/>
            <person name="Rokhsar D.S."/>
        </authorList>
    </citation>
    <scope>NUCLEOTIDE SEQUENCE [LARGE SCALE GENOMIC DNA]</scope>
    <source>
        <strain evidence="4">CH2 X CH6</strain>
    </source>
</reference>
<organism evidence="3 4">
    <name type="scientific">Nematostella vectensis</name>
    <name type="common">Starlet sea anemone</name>
    <dbReference type="NCBI Taxonomy" id="45351"/>
    <lineage>
        <taxon>Eukaryota</taxon>
        <taxon>Metazoa</taxon>
        <taxon>Cnidaria</taxon>
        <taxon>Anthozoa</taxon>
        <taxon>Hexacorallia</taxon>
        <taxon>Actiniaria</taxon>
        <taxon>Edwardsiidae</taxon>
        <taxon>Nematostella</taxon>
    </lineage>
</organism>
<protein>
    <recommendedName>
        <fullName evidence="2">F5/8 type C domain-containing protein</fullName>
    </recommendedName>
</protein>